<keyword evidence="2 4" id="KW-0547">Nucleotide-binding</keyword>
<dbReference type="EC" id="6.3.3.2" evidence="5"/>
<comment type="catalytic activity">
    <reaction evidence="5">
        <text>(6S)-5-formyl-5,6,7,8-tetrahydrofolate + ATP = (6R)-5,10-methenyltetrahydrofolate + ADP + phosphate</text>
        <dbReference type="Rhea" id="RHEA:10488"/>
        <dbReference type="ChEBI" id="CHEBI:30616"/>
        <dbReference type="ChEBI" id="CHEBI:43474"/>
        <dbReference type="ChEBI" id="CHEBI:57455"/>
        <dbReference type="ChEBI" id="CHEBI:57457"/>
        <dbReference type="ChEBI" id="CHEBI:456216"/>
        <dbReference type="EC" id="6.3.3.2"/>
    </reaction>
</comment>
<evidence type="ECO:0000256" key="1">
    <source>
        <dbReference type="ARBA" id="ARBA00010638"/>
    </source>
</evidence>
<dbReference type="Proteomes" id="UP000298347">
    <property type="component" value="Unassembled WGS sequence"/>
</dbReference>
<evidence type="ECO:0000313" key="6">
    <source>
        <dbReference type="EMBL" id="TGA99610.1"/>
    </source>
</evidence>
<dbReference type="GO" id="GO:0009396">
    <property type="term" value="P:folic acid-containing compound biosynthetic process"/>
    <property type="evidence" value="ECO:0007669"/>
    <property type="project" value="TreeGrafter"/>
</dbReference>
<dbReference type="PANTHER" id="PTHR23407">
    <property type="entry name" value="ATPASE INHIBITOR/5-FORMYLTETRAHYDROFOLATE CYCLO-LIGASE"/>
    <property type="match status" value="1"/>
</dbReference>
<evidence type="ECO:0000256" key="2">
    <source>
        <dbReference type="ARBA" id="ARBA00022741"/>
    </source>
</evidence>
<keyword evidence="3 4" id="KW-0067">ATP-binding</keyword>
<dbReference type="NCBIfam" id="TIGR02727">
    <property type="entry name" value="MTHFS_bact"/>
    <property type="match status" value="1"/>
</dbReference>
<comment type="similarity">
    <text evidence="1 5">Belongs to the 5-formyltetrahydrofolate cyclo-ligase family.</text>
</comment>
<name>A0A4Z0GRZ0_9BACL</name>
<feature type="binding site" evidence="4">
    <location>
        <begin position="5"/>
        <end position="9"/>
    </location>
    <ligand>
        <name>ATP</name>
        <dbReference type="ChEBI" id="CHEBI:30616"/>
    </ligand>
</feature>
<comment type="caution">
    <text evidence="6">The sequence shown here is derived from an EMBL/GenBank/DDBJ whole genome shotgun (WGS) entry which is preliminary data.</text>
</comment>
<dbReference type="EMBL" id="SRJD01000003">
    <property type="protein sequence ID" value="TGA99610.1"/>
    <property type="molecule type" value="Genomic_DNA"/>
</dbReference>
<dbReference type="RefSeq" id="WP_135347632.1">
    <property type="nucleotide sequence ID" value="NZ_SRJD01000003.1"/>
</dbReference>
<accession>A0A4Z0GRZ0</accession>
<dbReference type="GO" id="GO:0030272">
    <property type="term" value="F:5-formyltetrahydrofolate cyclo-ligase activity"/>
    <property type="evidence" value="ECO:0007669"/>
    <property type="project" value="UniProtKB-EC"/>
</dbReference>
<comment type="cofactor">
    <cofactor evidence="5">
        <name>Mg(2+)</name>
        <dbReference type="ChEBI" id="CHEBI:18420"/>
    </cofactor>
</comment>
<proteinExistence type="inferred from homology"/>
<dbReference type="Gene3D" id="3.40.50.10420">
    <property type="entry name" value="NagB/RpiA/CoA transferase-like"/>
    <property type="match status" value="1"/>
</dbReference>
<dbReference type="OrthoDB" id="9801938at2"/>
<dbReference type="PANTHER" id="PTHR23407:SF1">
    <property type="entry name" value="5-FORMYLTETRAHYDROFOLATE CYCLO-LIGASE"/>
    <property type="match status" value="1"/>
</dbReference>
<dbReference type="SUPFAM" id="SSF100950">
    <property type="entry name" value="NagB/RpiA/CoA transferase-like"/>
    <property type="match status" value="1"/>
</dbReference>
<dbReference type="PIRSF" id="PIRSF006806">
    <property type="entry name" value="FTHF_cligase"/>
    <property type="match status" value="1"/>
</dbReference>
<evidence type="ECO:0000313" key="7">
    <source>
        <dbReference type="Proteomes" id="UP000298347"/>
    </source>
</evidence>
<dbReference type="InterPro" id="IPR024185">
    <property type="entry name" value="FTHF_cligase-like_sf"/>
</dbReference>
<sequence length="189" mass="21609">MNQEKQVMRNRILHDLRTMDEHHFKKKCTRIRDRLFNEALWVQSRCVALTFSVGREVETAAIISRAWAEGKTVTVPKCNSSDKSLTFYRIKSFTQLESGYYGLTEPKPSETTPVSDNEPDLAIVPGVVYDHKGYRIGYGGGYYDRFLAHFKGKTISLLLEAQLAESVPVETHDIPIDVLITEQRTIEIK</sequence>
<keyword evidence="5" id="KW-0479">Metal-binding</keyword>
<dbReference type="InterPro" id="IPR037171">
    <property type="entry name" value="NagB/RpiA_transferase-like"/>
</dbReference>
<evidence type="ECO:0000256" key="4">
    <source>
        <dbReference type="PIRSR" id="PIRSR006806-1"/>
    </source>
</evidence>
<feature type="binding site" evidence="4">
    <location>
        <begin position="135"/>
        <end position="143"/>
    </location>
    <ligand>
        <name>ATP</name>
        <dbReference type="ChEBI" id="CHEBI:30616"/>
    </ligand>
</feature>
<keyword evidence="7" id="KW-1185">Reference proteome</keyword>
<evidence type="ECO:0000256" key="3">
    <source>
        <dbReference type="ARBA" id="ARBA00022840"/>
    </source>
</evidence>
<dbReference type="GO" id="GO:0046872">
    <property type="term" value="F:metal ion binding"/>
    <property type="evidence" value="ECO:0007669"/>
    <property type="project" value="UniProtKB-KW"/>
</dbReference>
<reference evidence="6 7" key="1">
    <citation type="journal article" date="2015" name="Int. J. Syst. Evol. Microbiol.">
        <title>Sporolactobacillus shoreae sp. nov. and Sporolactobacillus spathodeae sp. nov., two spore-forming lactic acid bacteria isolated from tree barks in Thailand.</title>
        <authorList>
            <person name="Thamacharoensuk T."/>
            <person name="Kitahara M."/>
            <person name="Ohkuma M."/>
            <person name="Thongchul N."/>
            <person name="Tanasupawat S."/>
        </authorList>
    </citation>
    <scope>NUCLEOTIDE SEQUENCE [LARGE SCALE GENOMIC DNA]</scope>
    <source>
        <strain evidence="6 7">BK92</strain>
    </source>
</reference>
<keyword evidence="5" id="KW-0460">Magnesium</keyword>
<evidence type="ECO:0000256" key="5">
    <source>
        <dbReference type="RuleBase" id="RU361279"/>
    </source>
</evidence>
<dbReference type="GO" id="GO:0005524">
    <property type="term" value="F:ATP binding"/>
    <property type="evidence" value="ECO:0007669"/>
    <property type="project" value="UniProtKB-KW"/>
</dbReference>
<protein>
    <recommendedName>
        <fullName evidence="5">5-formyltetrahydrofolate cyclo-ligase</fullName>
        <ecNumber evidence="5">6.3.3.2</ecNumber>
    </recommendedName>
</protein>
<dbReference type="Pfam" id="PF01812">
    <property type="entry name" value="5-FTHF_cyc-lig"/>
    <property type="match status" value="1"/>
</dbReference>
<keyword evidence="6" id="KW-0436">Ligase</keyword>
<dbReference type="AlphaFoldDB" id="A0A4Z0GRZ0"/>
<dbReference type="GO" id="GO:0035999">
    <property type="term" value="P:tetrahydrofolate interconversion"/>
    <property type="evidence" value="ECO:0007669"/>
    <property type="project" value="TreeGrafter"/>
</dbReference>
<gene>
    <name evidence="6" type="ORF">E4665_04635</name>
</gene>
<dbReference type="InterPro" id="IPR002698">
    <property type="entry name" value="FTHF_cligase"/>
</dbReference>
<feature type="binding site" evidence="4">
    <location>
        <position position="56"/>
    </location>
    <ligand>
        <name>substrate</name>
    </ligand>
</feature>
<organism evidence="6 7">
    <name type="scientific">Sporolactobacillus shoreae</name>
    <dbReference type="NCBI Taxonomy" id="1465501"/>
    <lineage>
        <taxon>Bacteria</taxon>
        <taxon>Bacillati</taxon>
        <taxon>Bacillota</taxon>
        <taxon>Bacilli</taxon>
        <taxon>Bacillales</taxon>
        <taxon>Sporolactobacillaceae</taxon>
        <taxon>Sporolactobacillus</taxon>
    </lineage>
</organism>